<evidence type="ECO:0000313" key="1">
    <source>
        <dbReference type="EMBL" id="ENX00875.1"/>
    </source>
</evidence>
<evidence type="ECO:0000313" key="2">
    <source>
        <dbReference type="Proteomes" id="UP000013248"/>
    </source>
</evidence>
<protein>
    <submittedName>
        <fullName evidence="1">Uncharacterized protein</fullName>
    </submittedName>
</protein>
<dbReference type="Proteomes" id="UP000013248">
    <property type="component" value="Unassembled WGS sequence"/>
</dbReference>
<dbReference type="STRING" id="1217705.F900_01859"/>
<dbReference type="HOGENOM" id="CLU_896112_0_0_6"/>
<proteinExistence type="predicted"/>
<dbReference type="PATRIC" id="fig|1217705.3.peg.1809"/>
<dbReference type="eggNOG" id="ENOG5031RQE">
    <property type="taxonomic scope" value="Bacteria"/>
</dbReference>
<organism evidence="1 2">
    <name type="scientific">Acinetobacter modestus</name>
    <dbReference type="NCBI Taxonomy" id="1776740"/>
    <lineage>
        <taxon>Bacteria</taxon>
        <taxon>Pseudomonadati</taxon>
        <taxon>Pseudomonadota</taxon>
        <taxon>Gammaproteobacteria</taxon>
        <taxon>Moraxellales</taxon>
        <taxon>Moraxellaceae</taxon>
        <taxon>Acinetobacter</taxon>
    </lineage>
</organism>
<dbReference type="AlphaFoldDB" id="N9NFT6"/>
<name>N9NFT6_9GAMM</name>
<sequence length="310" mass="33268">MIPFDNIPNNLRSSLFFSEISVNGSVPTVQSNNDPAPPLISCDGATNSMSFSQIAGVWSIYVDDFETPVATGNIGPALSQVLTAYSGKLIGDYDGVMYIQSTDTSNHRIKLEPISGTSFTANTEDNPTFLEYEDGSLTFCLSAMPKRYFEGIGIDPNGPDVNFSVSGSDIGSIKVTDPNGLESIFTPEPLEAVHLGYIEGFYTISSVNGFDNLIGDVYFKSSLNQSIVSIPTIDSVTRAPTNIVTILGTAKPFSVVTLIPDDNDDEPIAYSRVLEGESNFSFILELPVAFSGYVRCRDGNIGSEGATLNI</sequence>
<reference evidence="1 2" key="1">
    <citation type="submission" date="2013-02" db="EMBL/GenBank/DDBJ databases">
        <title>The Genome Sequence of Acinetobacter sp. ANC 3862.</title>
        <authorList>
            <consortium name="The Broad Institute Genome Sequencing Platform"/>
            <consortium name="The Broad Institute Genome Sequencing Center for Infectious Disease"/>
            <person name="Cerqueira G."/>
            <person name="Feldgarden M."/>
            <person name="Courvalin P."/>
            <person name="Perichon B."/>
            <person name="Grillot-Courvalin C."/>
            <person name="Clermont D."/>
            <person name="Rocha E."/>
            <person name="Yoon E.-J."/>
            <person name="Nemec A."/>
            <person name="Walker B."/>
            <person name="Young S.K."/>
            <person name="Zeng Q."/>
            <person name="Gargeya S."/>
            <person name="Fitzgerald M."/>
            <person name="Haas B."/>
            <person name="Abouelleil A."/>
            <person name="Alvarado L."/>
            <person name="Arachchi H.M."/>
            <person name="Berlin A.M."/>
            <person name="Chapman S.B."/>
            <person name="Dewar J."/>
            <person name="Goldberg J."/>
            <person name="Griggs A."/>
            <person name="Gujja S."/>
            <person name="Hansen M."/>
            <person name="Howarth C."/>
            <person name="Imamovic A."/>
            <person name="Larimer J."/>
            <person name="McCowan C."/>
            <person name="Murphy C."/>
            <person name="Neiman D."/>
            <person name="Pearson M."/>
            <person name="Priest M."/>
            <person name="Roberts A."/>
            <person name="Saif S."/>
            <person name="Shea T."/>
            <person name="Sisk P."/>
            <person name="Sykes S."/>
            <person name="Wortman J."/>
            <person name="Nusbaum C."/>
            <person name="Birren B."/>
        </authorList>
    </citation>
    <scope>NUCLEOTIDE SEQUENCE [LARGE SCALE GENOMIC DNA]</scope>
    <source>
        <strain evidence="1 2">ANC 3862</strain>
    </source>
</reference>
<gene>
    <name evidence="1" type="ORF">F900_01859</name>
</gene>
<accession>N9NFT6</accession>
<dbReference type="EMBL" id="APRP01000018">
    <property type="protein sequence ID" value="ENX00875.1"/>
    <property type="molecule type" value="Genomic_DNA"/>
</dbReference>
<dbReference type="RefSeq" id="WP_005216921.1">
    <property type="nucleotide sequence ID" value="NZ_KB850089.1"/>
</dbReference>
<comment type="caution">
    <text evidence="1">The sequence shown here is derived from an EMBL/GenBank/DDBJ whole genome shotgun (WGS) entry which is preliminary data.</text>
</comment>